<feature type="domain" description="Aminotransferase class I/classII large" evidence="7">
    <location>
        <begin position="34"/>
        <end position="369"/>
    </location>
</feature>
<gene>
    <name evidence="8" type="ORF">ACFOW7_02365</name>
</gene>
<keyword evidence="4" id="KW-0663">Pyridoxal phosphate</keyword>
<sequence>MEFDFDRPIPRHDSDSMKWGRYRGRDILALWQADMDFRTAPVIEAALAKRLEHGILGYGEATAPVEQAVVDHLAARHDWQIDRTQLLWLPGLVPALYLACRAFAQPGQGILTATPVYPHLLSAPPSAGCRLIGLPLREPDWDWDLDALRSAITADTRLLLLCHPHNPVGRRWDLPTLTALARLVEQYDLTVVSDEVHCELQLDAGARHRPFATLPGMAQRTITLMSASKTYNLAGLQCAFAIISNPALKETLLRTGYGLLPPPNPLGLTATEAALRGGAPWLAALLDYLRGNRDRVHAALDGVAGLRVNRPQATYLSWLDCRALPHPHPRELFEEAGVGLSDGSEFGLPGFARLNFACPRVTLEQALERMQGKLRSFE</sequence>
<keyword evidence="9" id="KW-1185">Reference proteome</keyword>
<dbReference type="InterPro" id="IPR015422">
    <property type="entry name" value="PyrdxlP-dep_Trfase_small"/>
</dbReference>
<dbReference type="EMBL" id="JBHSBU010000001">
    <property type="protein sequence ID" value="MFC4158195.1"/>
    <property type="molecule type" value="Genomic_DNA"/>
</dbReference>
<evidence type="ECO:0000256" key="1">
    <source>
        <dbReference type="ARBA" id="ARBA00001933"/>
    </source>
</evidence>
<evidence type="ECO:0000256" key="6">
    <source>
        <dbReference type="ARBA" id="ARBA00037974"/>
    </source>
</evidence>
<evidence type="ECO:0000256" key="4">
    <source>
        <dbReference type="ARBA" id="ARBA00022898"/>
    </source>
</evidence>
<keyword evidence="5 8" id="KW-0456">Lyase</keyword>
<protein>
    <recommendedName>
        <fullName evidence="3">Putative 8-amino-7-oxononanoate synthase</fullName>
        <ecNumber evidence="2">4.4.1.13</ecNumber>
    </recommendedName>
</protein>
<dbReference type="Pfam" id="PF00155">
    <property type="entry name" value="Aminotran_1_2"/>
    <property type="match status" value="1"/>
</dbReference>
<comment type="caution">
    <text evidence="8">The sequence shown here is derived from an EMBL/GenBank/DDBJ whole genome shotgun (WGS) entry which is preliminary data.</text>
</comment>
<accession>A0ABV8MLP7</accession>
<dbReference type="NCBIfam" id="TIGR04350">
    <property type="entry name" value="C_S_lyase_PatB"/>
    <property type="match status" value="1"/>
</dbReference>
<dbReference type="Gene3D" id="3.90.1150.10">
    <property type="entry name" value="Aspartate Aminotransferase, domain 1"/>
    <property type="match status" value="1"/>
</dbReference>
<comment type="cofactor">
    <cofactor evidence="1">
        <name>pyridoxal 5'-phosphate</name>
        <dbReference type="ChEBI" id="CHEBI:597326"/>
    </cofactor>
</comment>
<reference evidence="9" key="1">
    <citation type="journal article" date="2019" name="Int. J. Syst. Evol. Microbiol.">
        <title>The Global Catalogue of Microorganisms (GCM) 10K type strain sequencing project: providing services to taxonomists for standard genome sequencing and annotation.</title>
        <authorList>
            <consortium name="The Broad Institute Genomics Platform"/>
            <consortium name="The Broad Institute Genome Sequencing Center for Infectious Disease"/>
            <person name="Wu L."/>
            <person name="Ma J."/>
        </authorList>
    </citation>
    <scope>NUCLEOTIDE SEQUENCE [LARGE SCALE GENOMIC DNA]</scope>
    <source>
        <strain evidence="9">LMG 29894</strain>
    </source>
</reference>
<dbReference type="Gene3D" id="3.40.640.10">
    <property type="entry name" value="Type I PLP-dependent aspartate aminotransferase-like (Major domain)"/>
    <property type="match status" value="1"/>
</dbReference>
<evidence type="ECO:0000313" key="8">
    <source>
        <dbReference type="EMBL" id="MFC4158195.1"/>
    </source>
</evidence>
<dbReference type="Proteomes" id="UP001595791">
    <property type="component" value="Unassembled WGS sequence"/>
</dbReference>
<dbReference type="GO" id="GO:0047804">
    <property type="term" value="F:cysteine-S-conjugate beta-lyase activity"/>
    <property type="evidence" value="ECO:0007669"/>
    <property type="project" value="UniProtKB-EC"/>
</dbReference>
<comment type="similarity">
    <text evidence="6">Belongs to the class-II pyridoxal-phosphate-dependent aminotransferase family. MalY/PatB cystathionine beta-lyase subfamily.</text>
</comment>
<dbReference type="CDD" id="cd00609">
    <property type="entry name" value="AAT_like"/>
    <property type="match status" value="1"/>
</dbReference>
<dbReference type="InterPro" id="IPR027619">
    <property type="entry name" value="C-S_lyase_PatB-like"/>
</dbReference>
<name>A0ABV8MLP7_9NEIS</name>
<dbReference type="EC" id="4.4.1.13" evidence="2"/>
<dbReference type="InterPro" id="IPR051798">
    <property type="entry name" value="Class-II_PLP-Dep_Aminotrans"/>
</dbReference>
<evidence type="ECO:0000256" key="5">
    <source>
        <dbReference type="ARBA" id="ARBA00023239"/>
    </source>
</evidence>
<dbReference type="RefSeq" id="WP_378160608.1">
    <property type="nucleotide sequence ID" value="NZ_JBHSBU010000001.1"/>
</dbReference>
<dbReference type="InterPro" id="IPR004839">
    <property type="entry name" value="Aminotransferase_I/II_large"/>
</dbReference>
<dbReference type="PANTHER" id="PTHR43525:SF1">
    <property type="entry name" value="PROTEIN MALY"/>
    <property type="match status" value="1"/>
</dbReference>
<evidence type="ECO:0000313" key="9">
    <source>
        <dbReference type="Proteomes" id="UP001595791"/>
    </source>
</evidence>
<dbReference type="InterPro" id="IPR015424">
    <property type="entry name" value="PyrdxlP-dep_Trfase"/>
</dbReference>
<proteinExistence type="inferred from homology"/>
<organism evidence="8 9">
    <name type="scientific">Chitinimonas lacunae</name>
    <dbReference type="NCBI Taxonomy" id="1963018"/>
    <lineage>
        <taxon>Bacteria</taxon>
        <taxon>Pseudomonadati</taxon>
        <taxon>Pseudomonadota</taxon>
        <taxon>Betaproteobacteria</taxon>
        <taxon>Neisseriales</taxon>
        <taxon>Chitinibacteraceae</taxon>
        <taxon>Chitinimonas</taxon>
    </lineage>
</organism>
<dbReference type="InterPro" id="IPR015421">
    <property type="entry name" value="PyrdxlP-dep_Trfase_major"/>
</dbReference>
<evidence type="ECO:0000259" key="7">
    <source>
        <dbReference type="Pfam" id="PF00155"/>
    </source>
</evidence>
<dbReference type="SUPFAM" id="SSF53383">
    <property type="entry name" value="PLP-dependent transferases"/>
    <property type="match status" value="1"/>
</dbReference>
<evidence type="ECO:0000256" key="3">
    <source>
        <dbReference type="ARBA" id="ARBA00021531"/>
    </source>
</evidence>
<dbReference type="PANTHER" id="PTHR43525">
    <property type="entry name" value="PROTEIN MALY"/>
    <property type="match status" value="1"/>
</dbReference>
<evidence type="ECO:0000256" key="2">
    <source>
        <dbReference type="ARBA" id="ARBA00012224"/>
    </source>
</evidence>